<name>A0A1M7U5U5_9FIRM</name>
<dbReference type="EMBL" id="FRDN01000009">
    <property type="protein sequence ID" value="SHN78431.1"/>
    <property type="molecule type" value="Genomic_DNA"/>
</dbReference>
<evidence type="ECO:0000313" key="3">
    <source>
        <dbReference type="Proteomes" id="UP000184010"/>
    </source>
</evidence>
<keyword evidence="3" id="KW-1185">Reference proteome</keyword>
<evidence type="ECO:0000256" key="1">
    <source>
        <dbReference type="SAM" id="Phobius"/>
    </source>
</evidence>
<gene>
    <name evidence="2" type="ORF">SAMN02745215_03057</name>
</gene>
<sequence length="201" mass="21559">MGYKRKSWKHIAFVFLLSFTLAVITSLGTTILMRKTNIVLALILLLVIVIINIGFDVIGTAATAATEQPHHAKAANKVPGARQTVFLVRHADTVANFTNDIVGDVTGAISGGMSASIVLEIIRTYPALEAHEIWIDTLLIALVASVTVTGKAAGKTFAIQKADEIIGQVGSLTARVEDLTGWTMTDKKRKGGKRHGNSRKN</sequence>
<dbReference type="AlphaFoldDB" id="A0A1M7U5U5"/>
<feature type="transmembrane region" description="Helical" evidence="1">
    <location>
        <begin position="12"/>
        <end position="32"/>
    </location>
</feature>
<dbReference type="STRING" id="1121395.SAMN02745215_03057"/>
<protein>
    <submittedName>
        <fullName evidence="2">Uncharacterized protein</fullName>
    </submittedName>
</protein>
<dbReference type="RefSeq" id="WP_072773404.1">
    <property type="nucleotide sequence ID" value="NZ_FRDN01000009.1"/>
</dbReference>
<keyword evidence="1" id="KW-0812">Transmembrane</keyword>
<keyword evidence="1" id="KW-1133">Transmembrane helix</keyword>
<keyword evidence="1" id="KW-0472">Membrane</keyword>
<feature type="transmembrane region" description="Helical" evidence="1">
    <location>
        <begin position="38"/>
        <end position="58"/>
    </location>
</feature>
<accession>A0A1M7U5U5</accession>
<evidence type="ECO:0000313" key="2">
    <source>
        <dbReference type="EMBL" id="SHN78431.1"/>
    </source>
</evidence>
<proteinExistence type="predicted"/>
<reference evidence="3" key="1">
    <citation type="submission" date="2016-12" db="EMBL/GenBank/DDBJ databases">
        <authorList>
            <person name="Varghese N."/>
            <person name="Submissions S."/>
        </authorList>
    </citation>
    <scope>NUCLEOTIDE SEQUENCE [LARGE SCALE GENOMIC DNA]</scope>
    <source>
        <strain evidence="3">DSM 11544</strain>
    </source>
</reference>
<organism evidence="2 3">
    <name type="scientific">Desulfitobacterium chlororespirans DSM 11544</name>
    <dbReference type="NCBI Taxonomy" id="1121395"/>
    <lineage>
        <taxon>Bacteria</taxon>
        <taxon>Bacillati</taxon>
        <taxon>Bacillota</taxon>
        <taxon>Clostridia</taxon>
        <taxon>Eubacteriales</taxon>
        <taxon>Desulfitobacteriaceae</taxon>
        <taxon>Desulfitobacterium</taxon>
    </lineage>
</organism>
<dbReference type="Proteomes" id="UP000184010">
    <property type="component" value="Unassembled WGS sequence"/>
</dbReference>